<dbReference type="InterPro" id="IPR012336">
    <property type="entry name" value="Thioredoxin-like_fold"/>
</dbReference>
<dbReference type="OrthoDB" id="9784686at2"/>
<reference evidence="8 9" key="1">
    <citation type="submission" date="2019-06" db="EMBL/GenBank/DDBJ databases">
        <title>Genome sequence of Litorilinea aerophila BAA-2444.</title>
        <authorList>
            <person name="Maclea K.S."/>
            <person name="Maurais E.G."/>
            <person name="Iannazzi L.C."/>
        </authorList>
    </citation>
    <scope>NUCLEOTIDE SEQUENCE [LARGE SCALE GENOMIC DNA]</scope>
    <source>
        <strain evidence="8 9">ATCC BAA-2444</strain>
    </source>
</reference>
<dbReference type="AlphaFoldDB" id="A0A540VKC5"/>
<evidence type="ECO:0000256" key="2">
    <source>
        <dbReference type="ARBA" id="ARBA00022729"/>
    </source>
</evidence>
<comment type="similarity">
    <text evidence="1">Belongs to the thioredoxin family. DsbA subfamily.</text>
</comment>
<keyword evidence="9" id="KW-1185">Reference proteome</keyword>
<accession>A0A540VKC5</accession>
<organism evidence="8 9">
    <name type="scientific">Litorilinea aerophila</name>
    <dbReference type="NCBI Taxonomy" id="1204385"/>
    <lineage>
        <taxon>Bacteria</taxon>
        <taxon>Bacillati</taxon>
        <taxon>Chloroflexota</taxon>
        <taxon>Caldilineae</taxon>
        <taxon>Caldilineales</taxon>
        <taxon>Caldilineaceae</taxon>
        <taxon>Litorilinea</taxon>
    </lineage>
</organism>
<evidence type="ECO:0000256" key="6">
    <source>
        <dbReference type="SAM" id="Phobius"/>
    </source>
</evidence>
<dbReference type="FunCoup" id="A0A540VKC5">
    <property type="interactions" value="10"/>
</dbReference>
<dbReference type="PROSITE" id="PS51352">
    <property type="entry name" value="THIOREDOXIN_2"/>
    <property type="match status" value="1"/>
</dbReference>
<comment type="caution">
    <text evidence="8">The sequence shown here is derived from an EMBL/GenBank/DDBJ whole genome shotgun (WGS) entry which is preliminary data.</text>
</comment>
<dbReference type="InterPro" id="IPR036249">
    <property type="entry name" value="Thioredoxin-like_sf"/>
</dbReference>
<gene>
    <name evidence="8" type="ORF">FKZ61_03910</name>
</gene>
<dbReference type="GO" id="GO:0016491">
    <property type="term" value="F:oxidoreductase activity"/>
    <property type="evidence" value="ECO:0007669"/>
    <property type="project" value="UniProtKB-KW"/>
</dbReference>
<keyword evidence="4" id="KW-1015">Disulfide bond</keyword>
<proteinExistence type="inferred from homology"/>
<evidence type="ECO:0000256" key="4">
    <source>
        <dbReference type="ARBA" id="ARBA00023157"/>
    </source>
</evidence>
<protein>
    <submittedName>
        <fullName evidence="8">DsbA family protein</fullName>
    </submittedName>
</protein>
<dbReference type="RefSeq" id="WP_141608772.1">
    <property type="nucleotide sequence ID" value="NZ_VIGC02000004.1"/>
</dbReference>
<keyword evidence="6" id="KW-0472">Membrane</keyword>
<evidence type="ECO:0000256" key="5">
    <source>
        <dbReference type="ARBA" id="ARBA00023284"/>
    </source>
</evidence>
<keyword evidence="2" id="KW-0732">Signal</keyword>
<evidence type="ECO:0000313" key="9">
    <source>
        <dbReference type="Proteomes" id="UP000317371"/>
    </source>
</evidence>
<feature type="transmembrane region" description="Helical" evidence="6">
    <location>
        <begin position="21"/>
        <end position="43"/>
    </location>
</feature>
<evidence type="ECO:0000259" key="7">
    <source>
        <dbReference type="PROSITE" id="PS51352"/>
    </source>
</evidence>
<name>A0A540VKC5_9CHLR</name>
<keyword evidence="6" id="KW-1133">Transmembrane helix</keyword>
<dbReference type="PANTHER" id="PTHR13887">
    <property type="entry name" value="GLUTATHIONE S-TRANSFERASE KAPPA"/>
    <property type="match status" value="1"/>
</dbReference>
<evidence type="ECO:0000256" key="3">
    <source>
        <dbReference type="ARBA" id="ARBA00023002"/>
    </source>
</evidence>
<evidence type="ECO:0000313" key="8">
    <source>
        <dbReference type="EMBL" id="TQE97176.1"/>
    </source>
</evidence>
<keyword evidence="3" id="KW-0560">Oxidoreductase</keyword>
<keyword evidence="6" id="KW-0812">Transmembrane</keyword>
<dbReference type="Pfam" id="PF13462">
    <property type="entry name" value="Thioredoxin_4"/>
    <property type="match status" value="1"/>
</dbReference>
<keyword evidence="5" id="KW-0676">Redox-active center</keyword>
<evidence type="ECO:0000256" key="1">
    <source>
        <dbReference type="ARBA" id="ARBA00005791"/>
    </source>
</evidence>
<dbReference type="Proteomes" id="UP000317371">
    <property type="component" value="Unassembled WGS sequence"/>
</dbReference>
<dbReference type="SUPFAM" id="SSF52833">
    <property type="entry name" value="Thioredoxin-like"/>
    <property type="match status" value="1"/>
</dbReference>
<dbReference type="EMBL" id="VIGC01000004">
    <property type="protein sequence ID" value="TQE97176.1"/>
    <property type="molecule type" value="Genomic_DNA"/>
</dbReference>
<sequence>MAKTATRRTSKVRRRSKNQNAIGYWIIGISAAVVILVIALAALNSRQSVAEITPPDVPAEWVNGTSLGNPDAPVTVQMWEDFLCPHCRQWTEQIKPQLMEAYVKTGQVKLEYHFFPLQSFAPGSEMAAMAGMCAADQNAFWPYHDRLFQAQDRGQAGYLLDALVQYADELGLDSRAFLQCMSSQKYRTAVQESANQAIALGFTGTPSIMINGQQVENPFDYNGLAAEIDRLLAASGSN</sequence>
<dbReference type="PANTHER" id="PTHR13887:SF14">
    <property type="entry name" value="DISULFIDE BOND FORMATION PROTEIN D"/>
    <property type="match status" value="1"/>
</dbReference>
<dbReference type="InParanoid" id="A0A540VKC5"/>
<dbReference type="InterPro" id="IPR013766">
    <property type="entry name" value="Thioredoxin_domain"/>
</dbReference>
<feature type="domain" description="Thioredoxin" evidence="7">
    <location>
        <begin position="48"/>
        <end position="233"/>
    </location>
</feature>
<dbReference type="Gene3D" id="3.40.30.10">
    <property type="entry name" value="Glutaredoxin"/>
    <property type="match status" value="1"/>
</dbReference>